<comment type="similarity">
    <text evidence="1">Belongs to the UPF0065 (bug) family.</text>
</comment>
<evidence type="ECO:0000313" key="4">
    <source>
        <dbReference type="Proteomes" id="UP000295023"/>
    </source>
</evidence>
<dbReference type="Gene3D" id="3.40.190.150">
    <property type="entry name" value="Bordetella uptake gene, domain 1"/>
    <property type="match status" value="1"/>
</dbReference>
<organism evidence="3 4">
    <name type="scientific">Roseicella aquatilis</name>
    <dbReference type="NCBI Taxonomy" id="2527868"/>
    <lineage>
        <taxon>Bacteria</taxon>
        <taxon>Pseudomonadati</taxon>
        <taxon>Pseudomonadota</taxon>
        <taxon>Alphaproteobacteria</taxon>
        <taxon>Acetobacterales</taxon>
        <taxon>Roseomonadaceae</taxon>
        <taxon>Roseicella</taxon>
    </lineage>
</organism>
<keyword evidence="4" id="KW-1185">Reference proteome</keyword>
<dbReference type="PANTHER" id="PTHR42928">
    <property type="entry name" value="TRICARBOXYLATE-BINDING PROTEIN"/>
    <property type="match status" value="1"/>
</dbReference>
<gene>
    <name evidence="3" type="ORF">EXY23_03710</name>
</gene>
<dbReference type="Proteomes" id="UP000295023">
    <property type="component" value="Unassembled WGS sequence"/>
</dbReference>
<dbReference type="EMBL" id="SKBM01000002">
    <property type="protein sequence ID" value="TCZ66220.1"/>
    <property type="molecule type" value="Genomic_DNA"/>
</dbReference>
<comment type="caution">
    <text evidence="3">The sequence shown here is derived from an EMBL/GenBank/DDBJ whole genome shotgun (WGS) entry which is preliminary data.</text>
</comment>
<dbReference type="InterPro" id="IPR042100">
    <property type="entry name" value="Bug_dom1"/>
</dbReference>
<feature type="signal peptide" evidence="2">
    <location>
        <begin position="1"/>
        <end position="24"/>
    </location>
</feature>
<evidence type="ECO:0000256" key="2">
    <source>
        <dbReference type="SAM" id="SignalP"/>
    </source>
</evidence>
<reference evidence="3 4" key="1">
    <citation type="submission" date="2019-03" db="EMBL/GenBank/DDBJ databases">
        <title>Paracraurococcus aquatilis NE82 genome sequence.</title>
        <authorList>
            <person name="Zhao Y."/>
            <person name="Du Z."/>
        </authorList>
    </citation>
    <scope>NUCLEOTIDE SEQUENCE [LARGE SCALE GENOMIC DNA]</scope>
    <source>
        <strain evidence="3 4">NE82</strain>
    </source>
</reference>
<dbReference type="OrthoDB" id="7249444at2"/>
<accession>A0A4R4DVS5</accession>
<dbReference type="Pfam" id="PF03401">
    <property type="entry name" value="TctC"/>
    <property type="match status" value="1"/>
</dbReference>
<dbReference type="Gene3D" id="3.40.190.10">
    <property type="entry name" value="Periplasmic binding protein-like II"/>
    <property type="match status" value="1"/>
</dbReference>
<dbReference type="PANTHER" id="PTHR42928:SF5">
    <property type="entry name" value="BLR1237 PROTEIN"/>
    <property type="match status" value="1"/>
</dbReference>
<dbReference type="PIRSF" id="PIRSF017082">
    <property type="entry name" value="YflP"/>
    <property type="match status" value="1"/>
</dbReference>
<keyword evidence="2" id="KW-0732">Signal</keyword>
<dbReference type="InterPro" id="IPR005064">
    <property type="entry name" value="BUG"/>
</dbReference>
<evidence type="ECO:0000256" key="1">
    <source>
        <dbReference type="ARBA" id="ARBA00006987"/>
    </source>
</evidence>
<protein>
    <submittedName>
        <fullName evidence="3">Tripartite tricarboxylate transporter substrate binding protein</fullName>
    </submittedName>
</protein>
<dbReference type="SUPFAM" id="SSF53850">
    <property type="entry name" value="Periplasmic binding protein-like II"/>
    <property type="match status" value="1"/>
</dbReference>
<feature type="chain" id="PRO_5020765669" evidence="2">
    <location>
        <begin position="25"/>
        <end position="324"/>
    </location>
</feature>
<sequence length="324" mass="33198">MRRRAAICAPLAAPLILLPARLRAQDAFPARPITVLSGYAPGGVTDITSRAVAERMGRELGVPLVVENRAGAATAVANTAAAQARPDGYTLLMGTSTLAINPALQPGLTPKDPMRDLAPIGMVFRTAFVLHVHPSVPAGSTAELIAWCKANPGKLNFGSSGTGAVNHLAQALFARRAGIEVTHVPYKGGAPALLDLRAGRIQAMFQAVLEALPSLKDGGTRGLAISSAEGSALLPDLPPVAAALPGFDVVFWQGLFAPAGTPAPLIGRLEAALAAATADSDLRARLAASGVALTTGDAAALRQVLADETAMWGALIRETGIRAE</sequence>
<name>A0A4R4DVS5_9PROT</name>
<dbReference type="AlphaFoldDB" id="A0A4R4DVS5"/>
<proteinExistence type="inferred from homology"/>
<evidence type="ECO:0000313" key="3">
    <source>
        <dbReference type="EMBL" id="TCZ66220.1"/>
    </source>
</evidence>